<dbReference type="InterPro" id="IPR004090">
    <property type="entry name" value="Chemotax_Me-accpt_rcpt"/>
</dbReference>
<dbReference type="PROSITE" id="PS50111">
    <property type="entry name" value="CHEMOTAXIS_TRANSDUC_2"/>
    <property type="match status" value="1"/>
</dbReference>
<dbReference type="PANTHER" id="PTHR43531:SF11">
    <property type="entry name" value="METHYL-ACCEPTING CHEMOTAXIS PROTEIN 3"/>
    <property type="match status" value="1"/>
</dbReference>
<dbReference type="GO" id="GO:0004888">
    <property type="term" value="F:transmembrane signaling receptor activity"/>
    <property type="evidence" value="ECO:0007669"/>
    <property type="project" value="InterPro"/>
</dbReference>
<dbReference type="InterPro" id="IPR004089">
    <property type="entry name" value="MCPsignal_dom"/>
</dbReference>
<evidence type="ECO:0000259" key="8">
    <source>
        <dbReference type="PROSITE" id="PS50885"/>
    </source>
</evidence>
<evidence type="ECO:0000256" key="3">
    <source>
        <dbReference type="ARBA" id="ARBA00029447"/>
    </source>
</evidence>
<proteinExistence type="inferred from homology"/>
<evidence type="ECO:0000256" key="6">
    <source>
        <dbReference type="SAM" id="Phobius"/>
    </source>
</evidence>
<dbReference type="EMBL" id="BJTG01000002">
    <property type="protein sequence ID" value="GEJ55978.1"/>
    <property type="molecule type" value="Genomic_DNA"/>
</dbReference>
<keyword evidence="6" id="KW-1133">Transmembrane helix</keyword>
<dbReference type="Gene3D" id="1.10.287.950">
    <property type="entry name" value="Methyl-accepting chemotaxis protein"/>
    <property type="match status" value="1"/>
</dbReference>
<feature type="transmembrane region" description="Helical" evidence="6">
    <location>
        <begin position="201"/>
        <end position="225"/>
    </location>
</feature>
<gene>
    <name evidence="9" type="primary">tsr_1</name>
    <name evidence="9" type="ORF">AMYX_07190</name>
</gene>
<evidence type="ECO:0000256" key="5">
    <source>
        <dbReference type="SAM" id="MobiDB-lite"/>
    </source>
</evidence>
<dbReference type="SMART" id="SM00283">
    <property type="entry name" value="MA"/>
    <property type="match status" value="1"/>
</dbReference>
<keyword evidence="10" id="KW-1185">Reference proteome</keyword>
<feature type="region of interest" description="Disordered" evidence="5">
    <location>
        <begin position="681"/>
        <end position="704"/>
    </location>
</feature>
<evidence type="ECO:0000259" key="7">
    <source>
        <dbReference type="PROSITE" id="PS50111"/>
    </source>
</evidence>
<feature type="region of interest" description="Disordered" evidence="5">
    <location>
        <begin position="446"/>
        <end position="471"/>
    </location>
</feature>
<evidence type="ECO:0000256" key="2">
    <source>
        <dbReference type="ARBA" id="ARBA00022500"/>
    </source>
</evidence>
<dbReference type="PANTHER" id="PTHR43531">
    <property type="entry name" value="PROTEIN ICFG"/>
    <property type="match status" value="1"/>
</dbReference>
<keyword evidence="6" id="KW-0472">Membrane</keyword>
<keyword evidence="6" id="KW-0812">Transmembrane</keyword>
<dbReference type="GO" id="GO:0006935">
    <property type="term" value="P:chemotaxis"/>
    <property type="evidence" value="ECO:0007669"/>
    <property type="project" value="UniProtKB-KW"/>
</dbReference>
<evidence type="ECO:0000256" key="1">
    <source>
        <dbReference type="ARBA" id="ARBA00004370"/>
    </source>
</evidence>
<comment type="similarity">
    <text evidence="3">Belongs to the methyl-accepting chemotaxis (MCP) protein family.</text>
</comment>
<dbReference type="GO" id="GO:0005886">
    <property type="term" value="C:plasma membrane"/>
    <property type="evidence" value="ECO:0007669"/>
    <property type="project" value="TreeGrafter"/>
</dbReference>
<accession>A0A7I9VIL6</accession>
<dbReference type="Gene3D" id="1.20.120.1530">
    <property type="match status" value="1"/>
</dbReference>
<dbReference type="GO" id="GO:0007165">
    <property type="term" value="P:signal transduction"/>
    <property type="evidence" value="ECO:0007669"/>
    <property type="project" value="UniProtKB-KW"/>
</dbReference>
<reference evidence="10" key="1">
    <citation type="journal article" date="2020" name="Appl. Environ. Microbiol.">
        <title>Diazotrophic Anaeromyxobacter Isolates from Soils.</title>
        <authorList>
            <person name="Masuda Y."/>
            <person name="Yamanaka H."/>
            <person name="Xu Z.X."/>
            <person name="Shiratori Y."/>
            <person name="Aono T."/>
            <person name="Amachi S."/>
            <person name="Senoo K."/>
            <person name="Itoh H."/>
        </authorList>
    </citation>
    <scope>NUCLEOTIDE SEQUENCE [LARGE SCALE GENOMIC DNA]</scope>
    <source>
        <strain evidence="10">R267</strain>
    </source>
</reference>
<dbReference type="Pfam" id="PF18947">
    <property type="entry name" value="HAMP_2"/>
    <property type="match status" value="2"/>
</dbReference>
<protein>
    <submittedName>
        <fullName evidence="9">Chemotaxis protein</fullName>
    </submittedName>
</protein>
<dbReference type="Pfam" id="PF00015">
    <property type="entry name" value="MCPsignal"/>
    <property type="match status" value="1"/>
</dbReference>
<dbReference type="InterPro" id="IPR051310">
    <property type="entry name" value="MCP_chemotaxis"/>
</dbReference>
<dbReference type="Proteomes" id="UP000503640">
    <property type="component" value="Unassembled WGS sequence"/>
</dbReference>
<name>A0A7I9VIL6_9BACT</name>
<evidence type="ECO:0000313" key="10">
    <source>
        <dbReference type="Proteomes" id="UP000503640"/>
    </source>
</evidence>
<evidence type="ECO:0000256" key="4">
    <source>
        <dbReference type="PROSITE-ProRule" id="PRU00284"/>
    </source>
</evidence>
<feature type="domain" description="HAMP" evidence="8">
    <location>
        <begin position="276"/>
        <end position="328"/>
    </location>
</feature>
<keyword evidence="2" id="KW-0145">Chemotaxis</keyword>
<dbReference type="SUPFAM" id="SSF58104">
    <property type="entry name" value="Methyl-accepting chemotaxis protein (MCP) signaling domain"/>
    <property type="match status" value="1"/>
</dbReference>
<dbReference type="RefSeq" id="WP_235969438.1">
    <property type="nucleotide sequence ID" value="NZ_BJTG01000002.1"/>
</dbReference>
<comment type="subcellular location">
    <subcellularLocation>
        <location evidence="1">Membrane</location>
    </subcellularLocation>
</comment>
<dbReference type="FunFam" id="1.10.287.950:FF:000001">
    <property type="entry name" value="Methyl-accepting chemotaxis sensory transducer"/>
    <property type="match status" value="1"/>
</dbReference>
<comment type="caution">
    <text evidence="9">The sequence shown here is derived from an EMBL/GenBank/DDBJ whole genome shotgun (WGS) entry which is preliminary data.</text>
</comment>
<feature type="transmembrane region" description="Helical" evidence="6">
    <location>
        <begin position="12"/>
        <end position="31"/>
    </location>
</feature>
<dbReference type="InterPro" id="IPR003660">
    <property type="entry name" value="HAMP_dom"/>
</dbReference>
<dbReference type="PRINTS" id="PR00260">
    <property type="entry name" value="CHEMTRNSDUCR"/>
</dbReference>
<keyword evidence="4" id="KW-0807">Transducer</keyword>
<evidence type="ECO:0000313" key="9">
    <source>
        <dbReference type="EMBL" id="GEJ55978.1"/>
    </source>
</evidence>
<feature type="domain" description="HAMP" evidence="8">
    <location>
        <begin position="367"/>
        <end position="419"/>
    </location>
</feature>
<dbReference type="AlphaFoldDB" id="A0A7I9VIL6"/>
<sequence length="704" mass="73441">MLARLRVGTKILLGYAVAVAITALVGVSAYVGTHRVSAQLEDVVKNDAPAVVALGNVAEGEGLVARYLNVLYMTELGLDDPIRLAAREGYAEGLKHIDDAIAAFERTTQGPTVTRAWREAKPLVVGWEQSVGQARSAISQWEEARRAGRPDLQEVQARAWSAYTAQLAALTPAQKTIDALQDVMESDLAEARKEADVTSSAAITVIVVTVLVGSLGVFALGLLIARGIRATLRRLVHEAAQVTGAVERGDLKVRADPAAVHPEFRPVVQGMNATVDAFARPLGLTVERIERISKGDLPEPIAERFQGDFEIIKDSLNRCIAAVAAVVQDGKALAAAALEGNLSARADADRHQGDFRKIVEGFNGTLDAVMKPVDEATEVLEHLAQRDLRARVSGQYRGDHAKISEALNATAEALHDALAQVAQAVGQVSSASAQIASSSQAVASGASEQASSLEETSSSLESMSAMTKQAADNAQQASALTTAARGAATEGAAAMEQMTAAMGKIKASAEGTSQIIKDINEIAFQTNLLALNAAVEAARAGEAGRGFAVVAEEVRSLALRSKEAANKTEALIRQSVKEAGEGEVTAGHVNERLSEIVGSVSKMTDLVAEISASAKEQAAGIAQVSRAMEQMNTVTQQNAASSEESSSAASELSGQAEELAAMVGVFQLESKDGAALGTRAAALRGPGVRASAAPARWSSPRATA</sequence>
<organism evidence="9 10">
    <name type="scientific">Anaeromyxobacter diazotrophicus</name>
    <dbReference type="NCBI Taxonomy" id="2590199"/>
    <lineage>
        <taxon>Bacteria</taxon>
        <taxon>Pseudomonadati</taxon>
        <taxon>Myxococcota</taxon>
        <taxon>Myxococcia</taxon>
        <taxon>Myxococcales</taxon>
        <taxon>Cystobacterineae</taxon>
        <taxon>Anaeromyxobacteraceae</taxon>
        <taxon>Anaeromyxobacter</taxon>
    </lineage>
</organism>
<feature type="domain" description="Methyl-accepting transducer" evidence="7">
    <location>
        <begin position="424"/>
        <end position="653"/>
    </location>
</feature>
<dbReference type="PROSITE" id="PS50885">
    <property type="entry name" value="HAMP"/>
    <property type="match status" value="2"/>
</dbReference>
<feature type="compositionally biased region" description="Low complexity" evidence="5">
    <location>
        <begin position="446"/>
        <end position="467"/>
    </location>
</feature>
<dbReference type="SMART" id="SM00304">
    <property type="entry name" value="HAMP"/>
    <property type="match status" value="2"/>
</dbReference>